<feature type="domain" description="Leucine-binding protein" evidence="3">
    <location>
        <begin position="44"/>
        <end position="350"/>
    </location>
</feature>
<dbReference type="AlphaFoldDB" id="A0A561XQD5"/>
<dbReference type="SUPFAM" id="SSF53822">
    <property type="entry name" value="Periplasmic binding protein-like I"/>
    <property type="match status" value="1"/>
</dbReference>
<organism evidence="4 5">
    <name type="scientific">Acidovorax delafieldii</name>
    <name type="common">Pseudomonas delafieldii</name>
    <dbReference type="NCBI Taxonomy" id="47920"/>
    <lineage>
        <taxon>Bacteria</taxon>
        <taxon>Pseudomonadati</taxon>
        <taxon>Pseudomonadota</taxon>
        <taxon>Betaproteobacteria</taxon>
        <taxon>Burkholderiales</taxon>
        <taxon>Comamonadaceae</taxon>
        <taxon>Acidovorax</taxon>
    </lineage>
</organism>
<dbReference type="PROSITE" id="PS51318">
    <property type="entry name" value="TAT"/>
    <property type="match status" value="1"/>
</dbReference>
<reference evidence="4 5" key="1">
    <citation type="journal article" date="2015" name="Stand. Genomic Sci.">
        <title>Genomic Encyclopedia of Bacterial and Archaeal Type Strains, Phase III: the genomes of soil and plant-associated and newly described type strains.</title>
        <authorList>
            <person name="Whitman W.B."/>
            <person name="Woyke T."/>
            <person name="Klenk H.P."/>
            <person name="Zhou Y."/>
            <person name="Lilburn T.G."/>
            <person name="Beck B.J."/>
            <person name="De Vos P."/>
            <person name="Vandamme P."/>
            <person name="Eisen J.A."/>
            <person name="Garrity G."/>
            <person name="Hugenholtz P."/>
            <person name="Kyrpides N.C."/>
        </authorList>
    </citation>
    <scope>NUCLEOTIDE SEQUENCE [LARGE SCALE GENOMIC DNA]</scope>
    <source>
        <strain evidence="4 5">DSM 64</strain>
    </source>
</reference>
<keyword evidence="2" id="KW-0732">Signal</keyword>
<comment type="caution">
    <text evidence="4">The sequence shown here is derived from an EMBL/GenBank/DDBJ whole genome shotgun (WGS) entry which is preliminary data.</text>
</comment>
<evidence type="ECO:0000256" key="1">
    <source>
        <dbReference type="ARBA" id="ARBA00010062"/>
    </source>
</evidence>
<gene>
    <name evidence="4" type="ORF">ATF69_2255</name>
</gene>
<dbReference type="Pfam" id="PF13458">
    <property type="entry name" value="Peripla_BP_6"/>
    <property type="match status" value="1"/>
</dbReference>
<protein>
    <submittedName>
        <fullName evidence="4">ABC-type branched-subunit amino acid transport system substrate-binding protein</fullName>
    </submittedName>
</protein>
<sequence>MIATLHRRHFLATGGAAAVTSVQASAAALSSLGAIRPRWRVLGIAPTSEKMPQLAEDYRQGVELGLAQAGATALLELNWLSAGPIPSAPAKVINSALQESKIDAVMGWIPPLLAKRISPATRKAGVPLWISDTGADIVSTAEAHSLTVRHSLELCAMASAIADKVYAQCGPRAFLSMGRHESGFDFLQSFQNRWQALGGNVVGRHVANLPGLSSEFEDLKRSIVSHQPDVVVALYSGPQAQRFTQWWQVHSTSLRTELAGFPWLAEHTQGVHAWTVASWPAAEVAESGWKARFAQAGLGWTAAALLGAEAGASVGKALAAASDTSSVHELWAALRKAPLSGPRGERQWTSTAVDSAGPLWEGSVQNTDAWRRRQAYPQFTAHSAAPGGWVTGYFLT</sequence>
<dbReference type="InterPro" id="IPR028082">
    <property type="entry name" value="Peripla_BP_I"/>
</dbReference>
<dbReference type="InterPro" id="IPR028081">
    <property type="entry name" value="Leu-bd"/>
</dbReference>
<name>A0A561XQD5_ACIDE</name>
<dbReference type="Gene3D" id="3.40.50.2300">
    <property type="match status" value="2"/>
</dbReference>
<evidence type="ECO:0000313" key="4">
    <source>
        <dbReference type="EMBL" id="TWG38313.1"/>
    </source>
</evidence>
<dbReference type="EMBL" id="VJWE01000012">
    <property type="protein sequence ID" value="TWG38313.1"/>
    <property type="molecule type" value="Genomic_DNA"/>
</dbReference>
<comment type="similarity">
    <text evidence="1">Belongs to the leucine-binding protein family.</text>
</comment>
<evidence type="ECO:0000259" key="3">
    <source>
        <dbReference type="Pfam" id="PF13458"/>
    </source>
</evidence>
<dbReference type="Proteomes" id="UP000321485">
    <property type="component" value="Unassembled WGS sequence"/>
</dbReference>
<evidence type="ECO:0000313" key="5">
    <source>
        <dbReference type="Proteomes" id="UP000321485"/>
    </source>
</evidence>
<dbReference type="InterPro" id="IPR006311">
    <property type="entry name" value="TAT_signal"/>
</dbReference>
<evidence type="ECO:0000256" key="2">
    <source>
        <dbReference type="ARBA" id="ARBA00022729"/>
    </source>
</evidence>
<accession>A0A561XQD5</accession>
<proteinExistence type="inferred from homology"/>